<dbReference type="InterPro" id="IPR036047">
    <property type="entry name" value="F-box-like_dom_sf"/>
</dbReference>
<dbReference type="EMBL" id="JBHFEH010000010">
    <property type="protein sequence ID" value="KAL2055635.1"/>
    <property type="molecule type" value="Genomic_DNA"/>
</dbReference>
<feature type="compositionally biased region" description="Acidic residues" evidence="1">
    <location>
        <begin position="17"/>
        <end position="27"/>
    </location>
</feature>
<accession>A0ABR4BDD5</accession>
<dbReference type="Proteomes" id="UP001590951">
    <property type="component" value="Unassembled WGS sequence"/>
</dbReference>
<evidence type="ECO:0008006" key="4">
    <source>
        <dbReference type="Google" id="ProtNLM"/>
    </source>
</evidence>
<proteinExistence type="predicted"/>
<keyword evidence="3" id="KW-1185">Reference proteome</keyword>
<reference evidence="2 3" key="1">
    <citation type="submission" date="2024-09" db="EMBL/GenBank/DDBJ databases">
        <title>Rethinking Asexuality: The Enigmatic Case of Functional Sexual Genes in Lepraria (Stereocaulaceae).</title>
        <authorList>
            <person name="Doellman M."/>
            <person name="Sun Y."/>
            <person name="Barcenas-Pena A."/>
            <person name="Lumbsch H.T."/>
            <person name="Grewe F."/>
        </authorList>
    </citation>
    <scope>NUCLEOTIDE SEQUENCE [LARGE SCALE GENOMIC DNA]</scope>
    <source>
        <strain evidence="2 3">Grewe 0041</strain>
    </source>
</reference>
<comment type="caution">
    <text evidence="2">The sequence shown here is derived from an EMBL/GenBank/DDBJ whole genome shotgun (WGS) entry which is preliminary data.</text>
</comment>
<evidence type="ECO:0000313" key="3">
    <source>
        <dbReference type="Proteomes" id="UP001590951"/>
    </source>
</evidence>
<evidence type="ECO:0000313" key="2">
    <source>
        <dbReference type="EMBL" id="KAL2055635.1"/>
    </source>
</evidence>
<gene>
    <name evidence="2" type="ORF">ABVK25_003877</name>
</gene>
<dbReference type="SUPFAM" id="SSF81383">
    <property type="entry name" value="F-box domain"/>
    <property type="match status" value="1"/>
</dbReference>
<sequence length="129" mass="14173">MTAENPPRSGPLPEDVALPDENDDESLIDGNSIRGQEAPEIQENVIKNKGLGKGTVKKRHGMMALPSEIRETILYLTDPETFASLVLVDHAWRSASQTPHLYAHHLSRCPSFSRSHNVVSGSFTDDSIP</sequence>
<organism evidence="2 3">
    <name type="scientific">Lepraria finkii</name>
    <dbReference type="NCBI Taxonomy" id="1340010"/>
    <lineage>
        <taxon>Eukaryota</taxon>
        <taxon>Fungi</taxon>
        <taxon>Dikarya</taxon>
        <taxon>Ascomycota</taxon>
        <taxon>Pezizomycotina</taxon>
        <taxon>Lecanoromycetes</taxon>
        <taxon>OSLEUM clade</taxon>
        <taxon>Lecanoromycetidae</taxon>
        <taxon>Lecanorales</taxon>
        <taxon>Lecanorineae</taxon>
        <taxon>Stereocaulaceae</taxon>
        <taxon>Lepraria</taxon>
    </lineage>
</organism>
<name>A0ABR4BDD5_9LECA</name>
<evidence type="ECO:0000256" key="1">
    <source>
        <dbReference type="SAM" id="MobiDB-lite"/>
    </source>
</evidence>
<protein>
    <recommendedName>
        <fullName evidence="4">F-box domain-containing protein</fullName>
    </recommendedName>
</protein>
<feature type="region of interest" description="Disordered" evidence="1">
    <location>
        <begin position="1"/>
        <end position="39"/>
    </location>
</feature>